<protein>
    <submittedName>
        <fullName evidence="2">Uncharacterized conserved protein YtfP, gamma-glutamylcyclotransferase (GGCT)/AIG2-like family</fullName>
    </submittedName>
</protein>
<accession>A0A1G4S0J8</accession>
<proteinExistence type="predicted"/>
<dbReference type="InterPro" id="IPR036568">
    <property type="entry name" value="GGCT-like_sf"/>
</dbReference>
<evidence type="ECO:0000313" key="2">
    <source>
        <dbReference type="EMBL" id="SCW62654.1"/>
    </source>
</evidence>
<dbReference type="SUPFAM" id="SSF110857">
    <property type="entry name" value="Gamma-glutamyl cyclotransferase-like"/>
    <property type="match status" value="1"/>
</dbReference>
<dbReference type="RefSeq" id="WP_092585861.1">
    <property type="nucleotide sequence ID" value="NZ_FMTM01000004.1"/>
</dbReference>
<dbReference type="GO" id="GO:0016740">
    <property type="term" value="F:transferase activity"/>
    <property type="evidence" value="ECO:0007669"/>
    <property type="project" value="UniProtKB-KW"/>
</dbReference>
<dbReference type="InterPro" id="IPR013024">
    <property type="entry name" value="GGCT-like"/>
</dbReference>
<dbReference type="CDD" id="cd06661">
    <property type="entry name" value="GGCT_like"/>
    <property type="match status" value="1"/>
</dbReference>
<feature type="domain" description="Gamma-glutamylcyclotransferase AIG2-like" evidence="1">
    <location>
        <begin position="9"/>
        <end position="109"/>
    </location>
</feature>
<dbReference type="Proteomes" id="UP000199542">
    <property type="component" value="Unassembled WGS sequence"/>
</dbReference>
<gene>
    <name evidence="2" type="ORF">SAMN02927900_03271</name>
</gene>
<dbReference type="InterPro" id="IPR009288">
    <property type="entry name" value="AIG2-like_dom"/>
</dbReference>
<keyword evidence="2" id="KW-0808">Transferase</keyword>
<organism evidence="2 3">
    <name type="scientific">Rhizobium mongolense subsp. loessense</name>
    <dbReference type="NCBI Taxonomy" id="158890"/>
    <lineage>
        <taxon>Bacteria</taxon>
        <taxon>Pseudomonadati</taxon>
        <taxon>Pseudomonadota</taxon>
        <taxon>Alphaproteobacteria</taxon>
        <taxon>Hyphomicrobiales</taxon>
        <taxon>Rhizobiaceae</taxon>
        <taxon>Rhizobium/Agrobacterium group</taxon>
        <taxon>Rhizobium</taxon>
    </lineage>
</organism>
<dbReference type="Pfam" id="PF06094">
    <property type="entry name" value="GGACT"/>
    <property type="match status" value="1"/>
</dbReference>
<evidence type="ECO:0000313" key="3">
    <source>
        <dbReference type="Proteomes" id="UP000199542"/>
    </source>
</evidence>
<dbReference type="EMBL" id="FMTM01000004">
    <property type="protein sequence ID" value="SCW62654.1"/>
    <property type="molecule type" value="Genomic_DNA"/>
</dbReference>
<reference evidence="2 3" key="1">
    <citation type="submission" date="2016-10" db="EMBL/GenBank/DDBJ databases">
        <authorList>
            <person name="de Groot N.N."/>
        </authorList>
    </citation>
    <scope>NUCLEOTIDE SEQUENCE [LARGE SCALE GENOMIC DNA]</scope>
    <source>
        <strain evidence="2 3">CGMCC 1.3401</strain>
    </source>
</reference>
<name>A0A1G4S0J8_9HYPH</name>
<dbReference type="Gene3D" id="3.10.490.10">
    <property type="entry name" value="Gamma-glutamyl cyclotransferase-like"/>
    <property type="match status" value="1"/>
</dbReference>
<evidence type="ECO:0000259" key="1">
    <source>
        <dbReference type="Pfam" id="PF06094"/>
    </source>
</evidence>
<dbReference type="AlphaFoldDB" id="A0A1G4S0J8"/>
<sequence length="110" mass="11958">MTIEHRLATYGSLAPGRVNHHQLAGLEGTWRKGTVRGTLVESGWGAALGFPGLLLDEGGAAVDVLLFESLDLPDHWERLDAFEGAGYRRERAKISTPDGQIEAFIYVLAP</sequence>